<name>A0A1J1HNS3_9DIPT</name>
<accession>A0A1J1HNS3</accession>
<dbReference type="EMBL" id="CVRI01000014">
    <property type="protein sequence ID" value="CRK89693.1"/>
    <property type="molecule type" value="Genomic_DNA"/>
</dbReference>
<evidence type="ECO:0000313" key="2">
    <source>
        <dbReference type="Proteomes" id="UP000183832"/>
    </source>
</evidence>
<sequence>MFKVFISNINDDEKRKFSAFLLRLLSGTDFLPDFSQAITFSDHVKHKLVTKPLPHCVESKEKFHV</sequence>
<organism evidence="1 2">
    <name type="scientific">Clunio marinus</name>
    <dbReference type="NCBI Taxonomy" id="568069"/>
    <lineage>
        <taxon>Eukaryota</taxon>
        <taxon>Metazoa</taxon>
        <taxon>Ecdysozoa</taxon>
        <taxon>Arthropoda</taxon>
        <taxon>Hexapoda</taxon>
        <taxon>Insecta</taxon>
        <taxon>Pterygota</taxon>
        <taxon>Neoptera</taxon>
        <taxon>Endopterygota</taxon>
        <taxon>Diptera</taxon>
        <taxon>Nematocera</taxon>
        <taxon>Chironomoidea</taxon>
        <taxon>Chironomidae</taxon>
        <taxon>Clunio</taxon>
    </lineage>
</organism>
<gene>
    <name evidence="1" type="ORF">CLUMA_CG003522</name>
</gene>
<protein>
    <submittedName>
        <fullName evidence="1">CLUMA_CG003522, isoform A</fullName>
    </submittedName>
</protein>
<evidence type="ECO:0000313" key="1">
    <source>
        <dbReference type="EMBL" id="CRK89693.1"/>
    </source>
</evidence>
<keyword evidence="2" id="KW-1185">Reference proteome</keyword>
<reference evidence="1 2" key="1">
    <citation type="submission" date="2015-04" db="EMBL/GenBank/DDBJ databases">
        <authorList>
            <person name="Syromyatnikov M.Y."/>
            <person name="Popov V.N."/>
        </authorList>
    </citation>
    <scope>NUCLEOTIDE SEQUENCE [LARGE SCALE GENOMIC DNA]</scope>
</reference>
<dbReference type="Proteomes" id="UP000183832">
    <property type="component" value="Unassembled WGS sequence"/>
</dbReference>
<proteinExistence type="predicted"/>
<dbReference type="AlphaFoldDB" id="A0A1J1HNS3"/>